<evidence type="ECO:0000259" key="2">
    <source>
        <dbReference type="PROSITE" id="PS50234"/>
    </source>
</evidence>
<reference evidence="3 4" key="1">
    <citation type="journal article" date="2018" name="Nat. Ecol. Evol.">
        <title>Pezizomycetes genomes reveal the molecular basis of ectomycorrhizal truffle lifestyle.</title>
        <authorList>
            <person name="Murat C."/>
            <person name="Payen T."/>
            <person name="Noel B."/>
            <person name="Kuo A."/>
            <person name="Morin E."/>
            <person name="Chen J."/>
            <person name="Kohler A."/>
            <person name="Krizsan K."/>
            <person name="Balestrini R."/>
            <person name="Da Silva C."/>
            <person name="Montanini B."/>
            <person name="Hainaut M."/>
            <person name="Levati E."/>
            <person name="Barry K.W."/>
            <person name="Belfiori B."/>
            <person name="Cichocki N."/>
            <person name="Clum A."/>
            <person name="Dockter R.B."/>
            <person name="Fauchery L."/>
            <person name="Guy J."/>
            <person name="Iotti M."/>
            <person name="Le Tacon F."/>
            <person name="Lindquist E.A."/>
            <person name="Lipzen A."/>
            <person name="Malagnac F."/>
            <person name="Mello A."/>
            <person name="Molinier V."/>
            <person name="Miyauchi S."/>
            <person name="Poulain J."/>
            <person name="Riccioni C."/>
            <person name="Rubini A."/>
            <person name="Sitrit Y."/>
            <person name="Splivallo R."/>
            <person name="Traeger S."/>
            <person name="Wang M."/>
            <person name="Zifcakova L."/>
            <person name="Wipf D."/>
            <person name="Zambonelli A."/>
            <person name="Paolocci F."/>
            <person name="Nowrousian M."/>
            <person name="Ottonello S."/>
            <person name="Baldrian P."/>
            <person name="Spatafora J.W."/>
            <person name="Henrissat B."/>
            <person name="Nagy L.G."/>
            <person name="Aury J.M."/>
            <person name="Wincker P."/>
            <person name="Grigoriev I.V."/>
            <person name="Bonfante P."/>
            <person name="Martin F.M."/>
        </authorList>
    </citation>
    <scope>NUCLEOTIDE SEQUENCE [LARGE SCALE GENOMIC DNA]</scope>
    <source>
        <strain evidence="3 4">RN42</strain>
    </source>
</reference>
<dbReference type="InterPro" id="IPR036465">
    <property type="entry name" value="vWFA_dom_sf"/>
</dbReference>
<dbReference type="Proteomes" id="UP000275078">
    <property type="component" value="Unassembled WGS sequence"/>
</dbReference>
<organism evidence="3 4">
    <name type="scientific">Ascobolus immersus RN42</name>
    <dbReference type="NCBI Taxonomy" id="1160509"/>
    <lineage>
        <taxon>Eukaryota</taxon>
        <taxon>Fungi</taxon>
        <taxon>Dikarya</taxon>
        <taxon>Ascomycota</taxon>
        <taxon>Pezizomycotina</taxon>
        <taxon>Pezizomycetes</taxon>
        <taxon>Pezizales</taxon>
        <taxon>Ascobolaceae</taxon>
        <taxon>Ascobolus</taxon>
    </lineage>
</organism>
<feature type="compositionally biased region" description="Polar residues" evidence="1">
    <location>
        <begin position="1"/>
        <end position="20"/>
    </location>
</feature>
<dbReference type="PANTHER" id="PTHR34706">
    <property type="entry name" value="SLR1338 PROTEIN"/>
    <property type="match status" value="1"/>
</dbReference>
<dbReference type="OrthoDB" id="2142040at2759"/>
<dbReference type="PANTHER" id="PTHR34706:SF1">
    <property type="entry name" value="VWFA DOMAIN-CONTAINING PROTEIN"/>
    <property type="match status" value="1"/>
</dbReference>
<dbReference type="EMBL" id="ML119711">
    <property type="protein sequence ID" value="RPA78461.1"/>
    <property type="molecule type" value="Genomic_DNA"/>
</dbReference>
<evidence type="ECO:0000313" key="4">
    <source>
        <dbReference type="Proteomes" id="UP000275078"/>
    </source>
</evidence>
<dbReference type="AlphaFoldDB" id="A0A3N4I2L9"/>
<feature type="compositionally biased region" description="Polar residues" evidence="1">
    <location>
        <begin position="314"/>
        <end position="326"/>
    </location>
</feature>
<protein>
    <recommendedName>
        <fullName evidence="2">VWFA domain-containing protein</fullName>
    </recommendedName>
</protein>
<gene>
    <name evidence="3" type="ORF">BJ508DRAFT_416554</name>
</gene>
<dbReference type="SMART" id="SM00327">
    <property type="entry name" value="VWA"/>
    <property type="match status" value="1"/>
</dbReference>
<evidence type="ECO:0000256" key="1">
    <source>
        <dbReference type="SAM" id="MobiDB-lite"/>
    </source>
</evidence>
<accession>A0A3N4I2L9</accession>
<feature type="region of interest" description="Disordered" evidence="1">
    <location>
        <begin position="299"/>
        <end position="343"/>
    </location>
</feature>
<dbReference type="InterPro" id="IPR002035">
    <property type="entry name" value="VWF_A"/>
</dbReference>
<sequence>MPFHSTNPFDSTTAISTMNTEPSEPPPPYNSHPPKKVSTFECKLDRPGAGKIVVPGVDSLGETMERLEQLKTFDIAVLVDDSGSMAGRRWEEARKAITTLAPFLAQFDQDGLDLYFLNARPSWASSRKLKDPNVVDNTFDDVSPSGRTPLGDRIDDILDPYLKEYKDKVMTAKLMRKEVEMNSLFLLVITDGKEEGHKIRTEDAIVKVARELDKLKAPPRQIGIQFLQIGQVEEATEFLEKLDDNLENKHKIRDMVDTVTYRDAMGPDGRFTPGGLLKIMLGAVLKEFDRQGVRMISNDLGGVSRPRKYRNAADTASPTSPTSGSFSKDKDGWFSRSMRKLKK</sequence>
<dbReference type="Gene3D" id="3.40.50.410">
    <property type="entry name" value="von Willebrand factor, type A domain"/>
    <property type="match status" value="1"/>
</dbReference>
<proteinExistence type="predicted"/>
<feature type="domain" description="VWFA" evidence="2">
    <location>
        <begin position="74"/>
        <end position="242"/>
    </location>
</feature>
<feature type="region of interest" description="Disordered" evidence="1">
    <location>
        <begin position="1"/>
        <end position="36"/>
    </location>
</feature>
<dbReference type="SUPFAM" id="SSF53300">
    <property type="entry name" value="vWA-like"/>
    <property type="match status" value="1"/>
</dbReference>
<dbReference type="Pfam" id="PF00092">
    <property type="entry name" value="VWA"/>
    <property type="match status" value="1"/>
</dbReference>
<evidence type="ECO:0000313" key="3">
    <source>
        <dbReference type="EMBL" id="RPA78461.1"/>
    </source>
</evidence>
<name>A0A3N4I2L9_ASCIM</name>
<keyword evidence="4" id="KW-1185">Reference proteome</keyword>
<dbReference type="STRING" id="1160509.A0A3N4I2L9"/>
<dbReference type="PROSITE" id="PS50234">
    <property type="entry name" value="VWFA"/>
    <property type="match status" value="1"/>
</dbReference>